<dbReference type="HOGENOM" id="CLU_3293096_0_0_0"/>
<dbReference type="EMBL" id="CAQJ01000001">
    <property type="protein sequence ID" value="CCQ89160.1"/>
    <property type="molecule type" value="Genomic_DNA"/>
</dbReference>
<comment type="caution">
    <text evidence="2">The sequence shown here is derived from an EMBL/GenBank/DDBJ whole genome shotgun (WGS) entry which is preliminary data.</text>
</comment>
<protein>
    <submittedName>
        <fullName evidence="2">Uncharacterized protein</fullName>
    </submittedName>
</protein>
<gene>
    <name evidence="2" type="ORF">NITGR_10017</name>
</gene>
<name>M1YUC5_NITG3</name>
<organism evidence="2 3">
    <name type="scientific">Nitrospina gracilis (strain 3/211)</name>
    <dbReference type="NCBI Taxonomy" id="1266370"/>
    <lineage>
        <taxon>Bacteria</taxon>
        <taxon>Pseudomonadati</taxon>
        <taxon>Nitrospinota/Tectimicrobiota group</taxon>
        <taxon>Nitrospinota</taxon>
        <taxon>Nitrospinia</taxon>
        <taxon>Nitrospinales</taxon>
        <taxon>Nitrospinaceae</taxon>
        <taxon>Nitrospina</taxon>
    </lineage>
</organism>
<proteinExistence type="predicted"/>
<sequence length="40" mass="5078">MIDEINYFPKRDRFQKKKKPEDDWNELKKKRARQDARKKV</sequence>
<dbReference type="AlphaFoldDB" id="M1YUC5"/>
<reference evidence="2 3" key="1">
    <citation type="journal article" date="2013" name="Front. Microbiol.">
        <title>The genome of Nitrospina gracilis illuminates the metabolism and evolution of the major marine nitrite oxidizer.</title>
        <authorList>
            <person name="Luecker S."/>
            <person name="Nowka B."/>
            <person name="Rattei T."/>
            <person name="Spieck E."/>
            <person name="and Daims H."/>
        </authorList>
    </citation>
    <scope>NUCLEOTIDE SEQUENCE [LARGE SCALE GENOMIC DNA]</scope>
    <source>
        <strain evidence="2 3">3/211</strain>
    </source>
</reference>
<dbReference type="InParanoid" id="M1YUC5"/>
<evidence type="ECO:0000313" key="3">
    <source>
        <dbReference type="Proteomes" id="UP000011704"/>
    </source>
</evidence>
<keyword evidence="3" id="KW-1185">Reference proteome</keyword>
<evidence type="ECO:0000256" key="1">
    <source>
        <dbReference type="SAM" id="MobiDB-lite"/>
    </source>
</evidence>
<feature type="region of interest" description="Disordered" evidence="1">
    <location>
        <begin position="1"/>
        <end position="40"/>
    </location>
</feature>
<dbReference type="Proteomes" id="UP000011704">
    <property type="component" value="Unassembled WGS sequence"/>
</dbReference>
<evidence type="ECO:0000313" key="2">
    <source>
        <dbReference type="EMBL" id="CCQ89160.1"/>
    </source>
</evidence>
<accession>M1YUC5</accession>
<dbReference type="RefSeq" id="WP_005005293.1">
    <property type="nucleotide sequence ID" value="NZ_HG422173.1"/>
</dbReference>
<feature type="compositionally biased region" description="Basic and acidic residues" evidence="1">
    <location>
        <begin position="19"/>
        <end position="40"/>
    </location>
</feature>
<dbReference type="STRING" id="1266370.NITGR_10017"/>